<feature type="chain" id="PRO_5035969785" description="Peptide-methionine (R)-S-oxide reductase" evidence="6">
    <location>
        <begin position="22"/>
        <end position="171"/>
    </location>
</feature>
<keyword evidence="2 6" id="KW-0479">Metal-binding</keyword>
<comment type="catalytic activity">
    <reaction evidence="5 6">
        <text>L-methionyl-[protein] + [thioredoxin]-disulfide + H2O = L-methionyl-(R)-S-oxide-[protein] + [thioredoxin]-dithiol</text>
        <dbReference type="Rhea" id="RHEA:24164"/>
        <dbReference type="Rhea" id="RHEA-COMP:10698"/>
        <dbReference type="Rhea" id="RHEA-COMP:10700"/>
        <dbReference type="Rhea" id="RHEA-COMP:12313"/>
        <dbReference type="Rhea" id="RHEA-COMP:12314"/>
        <dbReference type="ChEBI" id="CHEBI:15377"/>
        <dbReference type="ChEBI" id="CHEBI:16044"/>
        <dbReference type="ChEBI" id="CHEBI:29950"/>
        <dbReference type="ChEBI" id="CHEBI:45764"/>
        <dbReference type="ChEBI" id="CHEBI:50058"/>
        <dbReference type="EC" id="1.8.4.12"/>
    </reaction>
</comment>
<name>A0A8S4N5P9_OWEFU</name>
<dbReference type="PANTHER" id="PTHR10173">
    <property type="entry name" value="METHIONINE SULFOXIDE REDUCTASE"/>
    <property type="match status" value="1"/>
</dbReference>
<evidence type="ECO:0000256" key="6">
    <source>
        <dbReference type="RuleBase" id="RU365044"/>
    </source>
</evidence>
<evidence type="ECO:0000313" key="9">
    <source>
        <dbReference type="Proteomes" id="UP000749559"/>
    </source>
</evidence>
<evidence type="ECO:0000256" key="3">
    <source>
        <dbReference type="ARBA" id="ARBA00022833"/>
    </source>
</evidence>
<comment type="caution">
    <text evidence="8">The sequence shown here is derived from an EMBL/GenBank/DDBJ whole genome shotgun (WGS) entry which is preliminary data.</text>
</comment>
<keyword evidence="3 6" id="KW-0862">Zinc</keyword>
<dbReference type="InterPro" id="IPR028427">
    <property type="entry name" value="Met_Sox_Rdtase_MsrB"/>
</dbReference>
<dbReference type="GO" id="GO:0046872">
    <property type="term" value="F:metal ion binding"/>
    <property type="evidence" value="ECO:0007669"/>
    <property type="project" value="UniProtKB-KW"/>
</dbReference>
<evidence type="ECO:0000256" key="5">
    <source>
        <dbReference type="ARBA" id="ARBA00048488"/>
    </source>
</evidence>
<keyword evidence="6" id="KW-0732">Signal</keyword>
<dbReference type="InterPro" id="IPR011057">
    <property type="entry name" value="Mss4-like_sf"/>
</dbReference>
<keyword evidence="4 6" id="KW-0560">Oxidoreductase</keyword>
<dbReference type="Gene3D" id="2.170.150.20">
    <property type="entry name" value="Peptide methionine sulfoxide reductase"/>
    <property type="match status" value="1"/>
</dbReference>
<protein>
    <recommendedName>
        <fullName evidence="6">Peptide-methionine (R)-S-oxide reductase</fullName>
        <ecNumber evidence="6">1.8.4.12</ecNumber>
    </recommendedName>
</protein>
<dbReference type="GO" id="GO:0030091">
    <property type="term" value="P:protein repair"/>
    <property type="evidence" value="ECO:0007669"/>
    <property type="project" value="InterPro"/>
</dbReference>
<keyword evidence="9" id="KW-1185">Reference proteome</keyword>
<gene>
    <name evidence="8" type="ORF">OFUS_LOCUS3342</name>
</gene>
<dbReference type="EMBL" id="CAIIXF020000001">
    <property type="protein sequence ID" value="CAH1776134.1"/>
    <property type="molecule type" value="Genomic_DNA"/>
</dbReference>
<dbReference type="GO" id="GO:0005737">
    <property type="term" value="C:cytoplasm"/>
    <property type="evidence" value="ECO:0007669"/>
    <property type="project" value="TreeGrafter"/>
</dbReference>
<dbReference type="InterPro" id="IPR002579">
    <property type="entry name" value="Met_Sox_Rdtase_MsrB_dom"/>
</dbReference>
<evidence type="ECO:0000259" key="7">
    <source>
        <dbReference type="PROSITE" id="PS51790"/>
    </source>
</evidence>
<dbReference type="GO" id="GO:0006979">
    <property type="term" value="P:response to oxidative stress"/>
    <property type="evidence" value="ECO:0007669"/>
    <property type="project" value="InterPro"/>
</dbReference>
<evidence type="ECO:0000256" key="4">
    <source>
        <dbReference type="ARBA" id="ARBA00023002"/>
    </source>
</evidence>
<dbReference type="PROSITE" id="PS51790">
    <property type="entry name" value="MSRB"/>
    <property type="match status" value="1"/>
</dbReference>
<feature type="domain" description="MsrB" evidence="7">
    <location>
        <begin position="32"/>
        <end position="159"/>
    </location>
</feature>
<organism evidence="8 9">
    <name type="scientific">Owenia fusiformis</name>
    <name type="common">Polychaete worm</name>
    <dbReference type="NCBI Taxonomy" id="6347"/>
    <lineage>
        <taxon>Eukaryota</taxon>
        <taxon>Metazoa</taxon>
        <taxon>Spiralia</taxon>
        <taxon>Lophotrochozoa</taxon>
        <taxon>Annelida</taxon>
        <taxon>Polychaeta</taxon>
        <taxon>Sedentaria</taxon>
        <taxon>Canalipalpata</taxon>
        <taxon>Sabellida</taxon>
        <taxon>Oweniida</taxon>
        <taxon>Oweniidae</taxon>
        <taxon>Owenia</taxon>
    </lineage>
</organism>
<dbReference type="Proteomes" id="UP000749559">
    <property type="component" value="Unassembled WGS sequence"/>
</dbReference>
<dbReference type="FunFam" id="2.170.150.20:FF:000001">
    <property type="entry name" value="Peptide methionine sulfoxide reductase MsrB"/>
    <property type="match status" value="1"/>
</dbReference>
<dbReference type="NCBIfam" id="TIGR00357">
    <property type="entry name" value="peptide-methionine (R)-S-oxide reductase MsrB"/>
    <property type="match status" value="1"/>
</dbReference>
<proteinExistence type="inferred from homology"/>
<comment type="function">
    <text evidence="6">Methionine-sulfoxide reductase that specifically reduces methionine (R)-sulfoxide back to methionine. While in many cases methionine oxidation is the result of random oxidation following oxidative stress, methionine oxidation is also a post-translational modification that takes place on specific residues.</text>
</comment>
<accession>A0A8S4N5P9</accession>
<reference evidence="8" key="1">
    <citation type="submission" date="2022-03" db="EMBL/GenBank/DDBJ databases">
        <authorList>
            <person name="Martin C."/>
        </authorList>
    </citation>
    <scope>NUCLEOTIDE SEQUENCE</scope>
</reference>
<evidence type="ECO:0000313" key="8">
    <source>
        <dbReference type="EMBL" id="CAH1776134.1"/>
    </source>
</evidence>
<dbReference type="GO" id="GO:0033743">
    <property type="term" value="F:peptide-methionine (R)-S-oxide reductase activity"/>
    <property type="evidence" value="ECO:0007669"/>
    <property type="project" value="UniProtKB-EC"/>
</dbReference>
<dbReference type="Pfam" id="PF01641">
    <property type="entry name" value="SelR"/>
    <property type="match status" value="1"/>
</dbReference>
<dbReference type="EC" id="1.8.4.12" evidence="6"/>
<dbReference type="OrthoDB" id="44061at2759"/>
<sequence>MPEIIFQIPGLCLVFLSCCGALGPDDRVNLTREEWKERLTEEQYRVTRLRGTERSFTSELLDVHEDGTYKCVCCDLELFGSETKFNSGTGWPSFYESLKCPIDGSDNVELIKHMHFGRTNIETRCRRCGAHLGHRFDDGPPPTGHRYCINGVALTFEASPKTDTEQEIEDN</sequence>
<feature type="signal peptide" evidence="6">
    <location>
        <begin position="1"/>
        <end position="21"/>
    </location>
</feature>
<comment type="similarity">
    <text evidence="1 6">Belongs to the MsrB Met sulfoxide reductase family.</text>
</comment>
<dbReference type="SUPFAM" id="SSF51316">
    <property type="entry name" value="Mss4-like"/>
    <property type="match status" value="1"/>
</dbReference>
<dbReference type="PANTHER" id="PTHR10173:SF57">
    <property type="entry name" value="PEPTIDE-METHIONINE (R)-S-OXIDE REDUCTASE"/>
    <property type="match status" value="1"/>
</dbReference>
<evidence type="ECO:0000256" key="2">
    <source>
        <dbReference type="ARBA" id="ARBA00022723"/>
    </source>
</evidence>
<dbReference type="AlphaFoldDB" id="A0A8S4N5P9"/>
<evidence type="ECO:0000256" key="1">
    <source>
        <dbReference type="ARBA" id="ARBA00007174"/>
    </source>
</evidence>
<comment type="cofactor">
    <cofactor evidence="6">
        <name>Zn(2+)</name>
        <dbReference type="ChEBI" id="CHEBI:29105"/>
    </cofactor>
    <text evidence="6">Binds 1 zinc ion per subunit.</text>
</comment>